<keyword evidence="1" id="KW-1133">Transmembrane helix</keyword>
<feature type="transmembrane region" description="Helical" evidence="1">
    <location>
        <begin position="130"/>
        <end position="153"/>
    </location>
</feature>
<feature type="transmembrane region" description="Helical" evidence="1">
    <location>
        <begin position="165"/>
        <end position="188"/>
    </location>
</feature>
<protein>
    <recommendedName>
        <fullName evidence="4">Yip1 domain-containing protein</fullName>
    </recommendedName>
</protein>
<evidence type="ECO:0000313" key="2">
    <source>
        <dbReference type="EMBL" id="WRS38695.1"/>
    </source>
</evidence>
<dbReference type="Proteomes" id="UP001334732">
    <property type="component" value="Chromosome"/>
</dbReference>
<dbReference type="EMBL" id="CP141769">
    <property type="protein sequence ID" value="WRS38695.1"/>
    <property type="molecule type" value="Genomic_DNA"/>
</dbReference>
<sequence length="189" mass="20321">MNILPFHTLFTSSSEGWDALAGRRASRFRRFAMFAAPFSLIPPLMLEYAGRHLGATLLPSVEIQAWNTAALFFLLAELATVPLMAWAIRSIALSKGVAADEHDAFTLATVAPIPLWLSALVLFIPNPLAIVAGLVFGLAASVLLIFRGVQFVLDVNEPLIALDIAYVVTALGLVAWVVLVMLGLLPVLS</sequence>
<evidence type="ECO:0000313" key="3">
    <source>
        <dbReference type="Proteomes" id="UP001334732"/>
    </source>
</evidence>
<reference evidence="2 3" key="1">
    <citation type="submission" date="2023-12" db="EMBL/GenBank/DDBJ databases">
        <title>Thiobacillus sedimentum sp. nov., a chemolithoautotrophic sulfur-oxidizing bacterium isolated from freshwater sediment.</title>
        <authorList>
            <person name="Luo J."/>
            <person name="Dai C."/>
        </authorList>
    </citation>
    <scope>NUCLEOTIDE SEQUENCE [LARGE SCALE GENOMIC DNA]</scope>
    <source>
        <strain evidence="2 3">SCUT-2</strain>
    </source>
</reference>
<feature type="transmembrane region" description="Helical" evidence="1">
    <location>
        <begin position="104"/>
        <end position="124"/>
    </location>
</feature>
<proteinExistence type="predicted"/>
<keyword evidence="3" id="KW-1185">Reference proteome</keyword>
<evidence type="ECO:0008006" key="4">
    <source>
        <dbReference type="Google" id="ProtNLM"/>
    </source>
</evidence>
<gene>
    <name evidence="2" type="ORF">VA613_11875</name>
</gene>
<organism evidence="2 3">
    <name type="scientific">Thiobacillus sedimenti</name>
    <dbReference type="NCBI Taxonomy" id="3110231"/>
    <lineage>
        <taxon>Bacteria</taxon>
        <taxon>Pseudomonadati</taxon>
        <taxon>Pseudomonadota</taxon>
        <taxon>Betaproteobacteria</taxon>
        <taxon>Nitrosomonadales</taxon>
        <taxon>Thiobacillaceae</taxon>
        <taxon>Thiobacillus</taxon>
    </lineage>
</organism>
<feature type="transmembrane region" description="Helical" evidence="1">
    <location>
        <begin position="69"/>
        <end position="92"/>
    </location>
</feature>
<accession>A0ABZ1CIC5</accession>
<feature type="transmembrane region" description="Helical" evidence="1">
    <location>
        <begin position="31"/>
        <end position="49"/>
    </location>
</feature>
<name>A0ABZ1CIC5_9PROT</name>
<evidence type="ECO:0000256" key="1">
    <source>
        <dbReference type="SAM" id="Phobius"/>
    </source>
</evidence>
<keyword evidence="1" id="KW-0812">Transmembrane</keyword>
<dbReference type="RefSeq" id="WP_324779227.1">
    <property type="nucleotide sequence ID" value="NZ_CP141769.1"/>
</dbReference>
<keyword evidence="1" id="KW-0472">Membrane</keyword>